<feature type="compositionally biased region" description="Low complexity" evidence="1">
    <location>
        <begin position="121"/>
        <end position="154"/>
    </location>
</feature>
<proteinExistence type="predicted"/>
<feature type="region of interest" description="Disordered" evidence="1">
    <location>
        <begin position="79"/>
        <end position="171"/>
    </location>
</feature>
<dbReference type="AlphaFoldDB" id="A0A2R6NYK0"/>
<evidence type="ECO:0000313" key="3">
    <source>
        <dbReference type="Proteomes" id="UP000186601"/>
    </source>
</evidence>
<dbReference type="EMBL" id="MLYV02000656">
    <property type="protein sequence ID" value="PSR80378.1"/>
    <property type="molecule type" value="Genomic_DNA"/>
</dbReference>
<dbReference type="STRING" id="98765.A0A2R6NYK0"/>
<protein>
    <submittedName>
        <fullName evidence="2">Uncharacterized protein</fullName>
    </submittedName>
</protein>
<evidence type="ECO:0000256" key="1">
    <source>
        <dbReference type="SAM" id="MobiDB-lite"/>
    </source>
</evidence>
<accession>A0A2R6NYK0</accession>
<comment type="caution">
    <text evidence="2">The sequence shown here is derived from an EMBL/GenBank/DDBJ whole genome shotgun (WGS) entry which is preliminary data.</text>
</comment>
<dbReference type="OrthoDB" id="2802795at2759"/>
<gene>
    <name evidence="2" type="ORF">PHLCEN_2v6763</name>
</gene>
<reference evidence="2 3" key="1">
    <citation type="submission" date="2018-02" db="EMBL/GenBank/DDBJ databases">
        <title>Genome sequence of the basidiomycete white-rot fungus Phlebia centrifuga.</title>
        <authorList>
            <person name="Granchi Z."/>
            <person name="Peng M."/>
            <person name="de Vries R.P."/>
            <person name="Hilden K."/>
            <person name="Makela M.R."/>
            <person name="Grigoriev I."/>
            <person name="Riley R."/>
        </authorList>
    </citation>
    <scope>NUCLEOTIDE SEQUENCE [LARGE SCALE GENOMIC DNA]</scope>
    <source>
        <strain evidence="2 3">FBCC195</strain>
    </source>
</reference>
<feature type="compositionally biased region" description="Polar residues" evidence="1">
    <location>
        <begin position="41"/>
        <end position="51"/>
    </location>
</feature>
<feature type="compositionally biased region" description="Low complexity" evidence="1">
    <location>
        <begin position="79"/>
        <end position="90"/>
    </location>
</feature>
<feature type="compositionally biased region" description="Polar residues" evidence="1">
    <location>
        <begin position="99"/>
        <end position="120"/>
    </location>
</feature>
<name>A0A2R6NYK0_9APHY</name>
<feature type="region of interest" description="Disordered" evidence="1">
    <location>
        <begin position="218"/>
        <end position="306"/>
    </location>
</feature>
<feature type="region of interest" description="Disordered" evidence="1">
    <location>
        <begin position="1"/>
        <end position="59"/>
    </location>
</feature>
<sequence>MQSLPRAPFYPSYRQPYTTSVPRSNSPPLASPGQPFPISRLASSPSLTPSRWKNRDDSANIDPEILPYLESVPIRLLPLLPPSLDSSKSSAPPPPSSSKVAESNATASNTVASNPTETTRSPCPASAPLLPAITLQSPSNSTTTTLSSLIQASSPSPPSPQQQTPTRPRANFIFMPLLPIEEKKVSPQPVVETKQEVKVKKFNMTFLPLLPPEEPQQVAFTTLPAVNLPESTPQQETPPEEQHSEDGGSEEVELVNSPPTPYMPIGYHRYSPTSTPSLSSASDTDTESEAPSVSSPGPSSPIDDYETLTHYFASHATRASQAFDSESPNLALNAVSNIDSTHNPYFPAVSAHAPLPTAVAADPNNALLQQLFSSQVPLSEIPAMVKKLKLEALPSPTLAPPSPFSLYPPESEEDKVEVEVQDAKPTETGDAEATLRVSGPSGTITKRAFVARPSGLSCWMSNIADSKTSAVSAPRPAMSSTSESPELTVEALRAAYKKASKRSIVDEEGMGLLGPSISRREH</sequence>
<organism evidence="2 3">
    <name type="scientific">Hermanssonia centrifuga</name>
    <dbReference type="NCBI Taxonomy" id="98765"/>
    <lineage>
        <taxon>Eukaryota</taxon>
        <taxon>Fungi</taxon>
        <taxon>Dikarya</taxon>
        <taxon>Basidiomycota</taxon>
        <taxon>Agaricomycotina</taxon>
        <taxon>Agaricomycetes</taxon>
        <taxon>Polyporales</taxon>
        <taxon>Meruliaceae</taxon>
        <taxon>Hermanssonia</taxon>
    </lineage>
</organism>
<feature type="compositionally biased region" description="Low complexity" evidence="1">
    <location>
        <begin position="161"/>
        <end position="170"/>
    </location>
</feature>
<dbReference type="Proteomes" id="UP000186601">
    <property type="component" value="Unassembled WGS sequence"/>
</dbReference>
<keyword evidence="3" id="KW-1185">Reference proteome</keyword>
<feature type="compositionally biased region" description="Polar residues" evidence="1">
    <location>
        <begin position="15"/>
        <end position="28"/>
    </location>
</feature>
<evidence type="ECO:0000313" key="2">
    <source>
        <dbReference type="EMBL" id="PSR80378.1"/>
    </source>
</evidence>
<feature type="compositionally biased region" description="Low complexity" evidence="1">
    <location>
        <begin position="271"/>
        <end position="301"/>
    </location>
</feature>